<dbReference type="RefSeq" id="WP_044645582.1">
    <property type="nucleotide sequence ID" value="NZ_JTHP01000010.1"/>
</dbReference>
<feature type="transmembrane region" description="Helical" evidence="7">
    <location>
        <begin position="355"/>
        <end position="372"/>
    </location>
</feature>
<feature type="transmembrane region" description="Helical" evidence="7">
    <location>
        <begin position="198"/>
        <end position="222"/>
    </location>
</feature>
<dbReference type="GO" id="GO:0015297">
    <property type="term" value="F:antiporter activity"/>
    <property type="evidence" value="ECO:0007669"/>
    <property type="project" value="InterPro"/>
</dbReference>
<dbReference type="GO" id="GO:0005886">
    <property type="term" value="C:plasma membrane"/>
    <property type="evidence" value="ECO:0007669"/>
    <property type="project" value="UniProtKB-SubCell"/>
</dbReference>
<name>A0A0D7X4A2_9BACL</name>
<feature type="transmembrane region" description="Helical" evidence="7">
    <location>
        <begin position="98"/>
        <end position="118"/>
    </location>
</feature>
<dbReference type="OrthoDB" id="9806302at2"/>
<gene>
    <name evidence="8" type="ORF">QD47_07700</name>
</gene>
<keyword evidence="3" id="KW-1003">Cell membrane</keyword>
<dbReference type="PANTHER" id="PTHR42925">
    <property type="entry name" value="MULTIDRUG AND TOXIN EFFLUX PROTEIN MATE FAMILY"/>
    <property type="match status" value="1"/>
</dbReference>
<protein>
    <submittedName>
        <fullName evidence="8">Transporter</fullName>
    </submittedName>
</protein>
<feature type="transmembrane region" description="Helical" evidence="7">
    <location>
        <begin position="65"/>
        <end position="86"/>
    </location>
</feature>
<evidence type="ECO:0000256" key="7">
    <source>
        <dbReference type="SAM" id="Phobius"/>
    </source>
</evidence>
<dbReference type="PATRIC" id="fig|159743.3.peg.1690"/>
<evidence type="ECO:0000256" key="2">
    <source>
        <dbReference type="ARBA" id="ARBA00022448"/>
    </source>
</evidence>
<keyword evidence="5 7" id="KW-1133">Transmembrane helix</keyword>
<dbReference type="Pfam" id="PF01554">
    <property type="entry name" value="MatE"/>
    <property type="match status" value="2"/>
</dbReference>
<evidence type="ECO:0000256" key="3">
    <source>
        <dbReference type="ARBA" id="ARBA00022475"/>
    </source>
</evidence>
<dbReference type="CDD" id="cd13134">
    <property type="entry name" value="MATE_like_8"/>
    <property type="match status" value="1"/>
</dbReference>
<keyword evidence="6 7" id="KW-0472">Membrane</keyword>
<keyword evidence="2" id="KW-0813">Transport</keyword>
<feature type="transmembrane region" description="Helical" evidence="7">
    <location>
        <begin position="20"/>
        <end position="45"/>
    </location>
</feature>
<keyword evidence="9" id="KW-1185">Reference proteome</keyword>
<comment type="subcellular location">
    <subcellularLocation>
        <location evidence="1">Cell membrane</location>
        <topology evidence="1">Multi-pass membrane protein</topology>
    </subcellularLocation>
</comment>
<evidence type="ECO:0000256" key="4">
    <source>
        <dbReference type="ARBA" id="ARBA00022692"/>
    </source>
</evidence>
<feature type="transmembrane region" description="Helical" evidence="7">
    <location>
        <begin position="171"/>
        <end position="192"/>
    </location>
</feature>
<dbReference type="InterPro" id="IPR047135">
    <property type="entry name" value="YsiQ"/>
</dbReference>
<sequence length="466" mass="51550">MSLSQESGSKQAQVVKTMTVFAITWPIFIEMLFHILMGSVDTFMLSHVSDEVVSAVGVSRQLIEFTIILFNLLGLGVGVIIAQLLGAQKHVDASRVTASALTFNLVFGLALSLMFIVSRDLLLSFYHITPTIKENAEIYMMLAGGSLFLEALMLTAGPVIRSHGFTKDTMIVGIGMNILHIVGNALLIYGWFGLPQMGVAGAAISTVISRAVACVWIFILLYKRVSAPIRIKYYVQLQWSKLVAILKIGIPAGLEWLSYQLSQMMVTRFVSFMGTTAIATHFYTNTIVYFFMVFGMAVGEGTEIIVARLIGAGDKEKAYHQLLRSLKWSLVITIAVIVVVSFFRYEVMAIFTDEPAIIQLGAAILLFCILLEPGRVFNHVVINSLRAAGDVQFPLMMAIISMWGIKIPLAYVLGIHLGYGVLGVWIAHACDEWVRGIFHYLRWKGRKWQHKSLLSKAELQADSLSG</sequence>
<dbReference type="InterPro" id="IPR048279">
    <property type="entry name" value="MdtK-like"/>
</dbReference>
<evidence type="ECO:0000313" key="9">
    <source>
        <dbReference type="Proteomes" id="UP000032534"/>
    </source>
</evidence>
<dbReference type="InterPro" id="IPR002528">
    <property type="entry name" value="MATE_fam"/>
</dbReference>
<feature type="transmembrane region" description="Helical" evidence="7">
    <location>
        <begin position="138"/>
        <end position="159"/>
    </location>
</feature>
<accession>A0A0D7X4A2</accession>
<dbReference type="NCBIfam" id="TIGR00797">
    <property type="entry name" value="matE"/>
    <property type="match status" value="1"/>
</dbReference>
<dbReference type="PIRSF" id="PIRSF006603">
    <property type="entry name" value="DinF"/>
    <property type="match status" value="1"/>
</dbReference>
<evidence type="ECO:0000256" key="1">
    <source>
        <dbReference type="ARBA" id="ARBA00004651"/>
    </source>
</evidence>
<evidence type="ECO:0000313" key="8">
    <source>
        <dbReference type="EMBL" id="KJD46231.1"/>
    </source>
</evidence>
<organism evidence="8 9">
    <name type="scientific">Paenibacillus terrae</name>
    <dbReference type="NCBI Taxonomy" id="159743"/>
    <lineage>
        <taxon>Bacteria</taxon>
        <taxon>Bacillati</taxon>
        <taxon>Bacillota</taxon>
        <taxon>Bacilli</taxon>
        <taxon>Bacillales</taxon>
        <taxon>Paenibacillaceae</taxon>
        <taxon>Paenibacillus</taxon>
    </lineage>
</organism>
<dbReference type="PANTHER" id="PTHR42925:SF1">
    <property type="entry name" value="VIRULENCE FACTOR MVIN"/>
    <property type="match status" value="1"/>
</dbReference>
<reference evidence="8 9" key="1">
    <citation type="submission" date="2014-11" db="EMBL/GenBank/DDBJ databases">
        <title>Draft Genome Sequences of Paenibacillus polymyxa NRRL B-30509 and Paenibacillus terrae NRRL B-30644, Strains from a Poultry Environment that Produce Tridecaptin A and Paenicidins.</title>
        <authorList>
            <person name="van Belkum M.J."/>
            <person name="Lohans C.T."/>
            <person name="Vederas J.C."/>
        </authorList>
    </citation>
    <scope>NUCLEOTIDE SEQUENCE [LARGE SCALE GENOMIC DNA]</scope>
    <source>
        <strain evidence="8 9">NRRL B-30644</strain>
    </source>
</reference>
<dbReference type="AlphaFoldDB" id="A0A0D7X4A2"/>
<dbReference type="GO" id="GO:0042910">
    <property type="term" value="F:xenobiotic transmembrane transporter activity"/>
    <property type="evidence" value="ECO:0007669"/>
    <property type="project" value="InterPro"/>
</dbReference>
<dbReference type="EMBL" id="JTHP01000010">
    <property type="protein sequence ID" value="KJD46231.1"/>
    <property type="molecule type" value="Genomic_DNA"/>
</dbReference>
<feature type="transmembrane region" description="Helical" evidence="7">
    <location>
        <begin position="322"/>
        <end position="343"/>
    </location>
</feature>
<comment type="caution">
    <text evidence="8">The sequence shown here is derived from an EMBL/GenBank/DDBJ whole genome shotgun (WGS) entry which is preliminary data.</text>
</comment>
<dbReference type="Proteomes" id="UP000032534">
    <property type="component" value="Unassembled WGS sequence"/>
</dbReference>
<keyword evidence="4 7" id="KW-0812">Transmembrane</keyword>
<evidence type="ECO:0000256" key="6">
    <source>
        <dbReference type="ARBA" id="ARBA00023136"/>
    </source>
</evidence>
<proteinExistence type="predicted"/>
<evidence type="ECO:0000256" key="5">
    <source>
        <dbReference type="ARBA" id="ARBA00022989"/>
    </source>
</evidence>